<gene>
    <name evidence="1" type="ORF">F0A17_09205</name>
</gene>
<dbReference type="AlphaFoldDB" id="A0A7V7KH69"/>
<comment type="caution">
    <text evidence="1">The sequence shown here is derived from an EMBL/GenBank/DDBJ whole genome shotgun (WGS) entry which is preliminary data.</text>
</comment>
<accession>A0A7V7KH69</accession>
<reference evidence="1 2" key="1">
    <citation type="submission" date="2019-08" db="EMBL/GenBank/DDBJ databases">
        <title>Bioinformatics analysis of the strain L3 and L5.</title>
        <authorList>
            <person name="Li X."/>
        </authorList>
    </citation>
    <scope>NUCLEOTIDE SEQUENCE [LARGE SCALE GENOMIC DNA]</scope>
    <source>
        <strain evidence="1 2">L5</strain>
    </source>
</reference>
<keyword evidence="2" id="KW-1185">Reference proteome</keyword>
<proteinExistence type="predicted"/>
<sequence length="59" mass="6698">MRYRYLEASEGDFTFREDKETDHAEGFVVYDSETNEAQGVYATEEEARQVCAKLNGSGP</sequence>
<protein>
    <recommendedName>
        <fullName evidence="3">DUF2188 domain-containing protein</fullName>
    </recommendedName>
</protein>
<evidence type="ECO:0000313" key="2">
    <source>
        <dbReference type="Proteomes" id="UP000486760"/>
    </source>
</evidence>
<evidence type="ECO:0008006" key="3">
    <source>
        <dbReference type="Google" id="ProtNLM"/>
    </source>
</evidence>
<name>A0A7V7KH69_9GAMM</name>
<dbReference type="Proteomes" id="UP000486760">
    <property type="component" value="Unassembled WGS sequence"/>
</dbReference>
<dbReference type="EMBL" id="VTPY01000003">
    <property type="protein sequence ID" value="KAA0013072.1"/>
    <property type="molecule type" value="Genomic_DNA"/>
</dbReference>
<organism evidence="1 2">
    <name type="scientific">Billgrantia pellis</name>
    <dbReference type="NCBI Taxonomy" id="2606936"/>
    <lineage>
        <taxon>Bacteria</taxon>
        <taxon>Pseudomonadati</taxon>
        <taxon>Pseudomonadota</taxon>
        <taxon>Gammaproteobacteria</taxon>
        <taxon>Oceanospirillales</taxon>
        <taxon>Halomonadaceae</taxon>
        <taxon>Billgrantia</taxon>
    </lineage>
</organism>
<evidence type="ECO:0000313" key="1">
    <source>
        <dbReference type="EMBL" id="KAA0013072.1"/>
    </source>
</evidence>
<dbReference type="RefSeq" id="WP_149328025.1">
    <property type="nucleotide sequence ID" value="NZ_VTPY01000003.1"/>
</dbReference>